<keyword evidence="2" id="KW-0812">Transmembrane</keyword>
<keyword evidence="7" id="KW-1185">Reference proteome</keyword>
<dbReference type="EMBL" id="QPJK01000023">
    <property type="protein sequence ID" value="RCW63014.1"/>
    <property type="molecule type" value="Genomic_DNA"/>
</dbReference>
<dbReference type="AlphaFoldDB" id="A0A368XAF9"/>
<keyword evidence="3" id="KW-1133">Transmembrane helix</keyword>
<evidence type="ECO:0000256" key="4">
    <source>
        <dbReference type="ARBA" id="ARBA00023180"/>
    </source>
</evidence>
<dbReference type="InterPro" id="IPR002126">
    <property type="entry name" value="Cadherin-like_dom"/>
</dbReference>
<evidence type="ECO:0000313" key="7">
    <source>
        <dbReference type="Proteomes" id="UP000252884"/>
    </source>
</evidence>
<dbReference type="SUPFAM" id="SSF49313">
    <property type="entry name" value="Cadherin-like"/>
    <property type="match status" value="7"/>
</dbReference>
<feature type="domain" description="Cadherin" evidence="5">
    <location>
        <begin position="322"/>
        <end position="416"/>
    </location>
</feature>
<feature type="domain" description="Cadherin" evidence="5">
    <location>
        <begin position="112"/>
        <end position="209"/>
    </location>
</feature>
<dbReference type="Proteomes" id="UP000252884">
    <property type="component" value="Unassembled WGS sequence"/>
</dbReference>
<keyword evidence="3" id="KW-0472">Membrane</keyword>
<keyword evidence="4" id="KW-0325">Glycoprotein</keyword>
<dbReference type="CDD" id="cd11304">
    <property type="entry name" value="Cadherin_repeat"/>
    <property type="match status" value="7"/>
</dbReference>
<dbReference type="Gene3D" id="2.60.40.60">
    <property type="entry name" value="Cadherins"/>
    <property type="match status" value="7"/>
</dbReference>
<reference evidence="6 7" key="1">
    <citation type="submission" date="2018-07" db="EMBL/GenBank/DDBJ databases">
        <title>Genomic Encyclopedia of Type Strains, Phase IV (KMG-IV): sequencing the most valuable type-strain genomes for metagenomic binning, comparative biology and taxonomic classification.</title>
        <authorList>
            <person name="Goeker M."/>
        </authorList>
    </citation>
    <scope>NUCLEOTIDE SEQUENCE [LARGE SCALE GENOMIC DNA]</scope>
    <source>
        <strain evidence="6 7">DSM 21634</strain>
    </source>
</reference>
<sequence length="740" mass="72180">MNAAANQVAENAANGTVVGITAQALDPDGTATVSYSLSNDAGGRFAIDAATGVVTVADGTLLNYEGATSHGITVVATSSDGSTSSANFSIGLTDVNEAPVGAVTDVNAAANQVAENAANGTVVGVTAQALDPDGTATVSYSLSDTAGGRFAIDANTGVVTVADGTLLNYESAASHQITVLATSSDGSTSSASFTVSLTDVNEAPVGPVTDTNAAANQVPEDAANGTAVGITAQATDPDGTDTVSYSLSDNAGGRFAIDASTGVVTVADGSLLDYETASSHQITVLATSSDGTTSSANFTVALINVNEAPVGAVTDVNASANQVAENAANGTAVGIVAQAADPDGADTVGYSLSDNAGGRFAIDATTGVVTVADGSLLDYEAATSHQITVLATSSDGSTSSANFTIALTDVNEAPIGAVSDVNVAANQVAENAANGTVVGITAQALDPDGTATVSYSLSDNAGGRFAIDATTGVVTVANGTLLNYETAASHGITVMATSSDGTTSSANFTIALTDVNEQPVGAVTDVNAAANQVPENAANGTVVGITAQAIDPDGTATVSYSLSNDAGGRFTIDTNTGVVTVANVNLLDYEAASSHGITVLATSSDGSTSSANFTIALTDVNEAPVGAVTDMNAAANEVAENAANGTVVGITAQALDPDGTATVSYSLSDSAGGRFAIDASTGVVTVADGTLLNYEAATSHGITVVATSSDGSTSSANFTINLTDVNEAPVGAVSDVNAAA</sequence>
<comment type="subcellular location">
    <subcellularLocation>
        <location evidence="1">Membrane</location>
        <topology evidence="1">Single-pass membrane protein</topology>
    </subcellularLocation>
</comment>
<dbReference type="InterPro" id="IPR015919">
    <property type="entry name" value="Cadherin-like_sf"/>
</dbReference>
<dbReference type="PANTHER" id="PTHR24028">
    <property type="entry name" value="CADHERIN-87A"/>
    <property type="match status" value="1"/>
</dbReference>
<evidence type="ECO:0000256" key="2">
    <source>
        <dbReference type="ARBA" id="ARBA00022692"/>
    </source>
</evidence>
<feature type="domain" description="Cadherin" evidence="5">
    <location>
        <begin position="630"/>
        <end position="731"/>
    </location>
</feature>
<dbReference type="GO" id="GO:0005886">
    <property type="term" value="C:plasma membrane"/>
    <property type="evidence" value="ECO:0007669"/>
    <property type="project" value="TreeGrafter"/>
</dbReference>
<evidence type="ECO:0000256" key="3">
    <source>
        <dbReference type="ARBA" id="ARBA00022989"/>
    </source>
</evidence>
<dbReference type="GO" id="GO:0007156">
    <property type="term" value="P:homophilic cell adhesion via plasma membrane adhesion molecules"/>
    <property type="evidence" value="ECO:0007669"/>
    <property type="project" value="InterPro"/>
</dbReference>
<dbReference type="SMART" id="SM00112">
    <property type="entry name" value="CA"/>
    <property type="match status" value="7"/>
</dbReference>
<organism evidence="6 7">
    <name type="scientific">Pseudorhodoferax soli</name>
    <dbReference type="NCBI Taxonomy" id="545864"/>
    <lineage>
        <taxon>Bacteria</taxon>
        <taxon>Pseudomonadati</taxon>
        <taxon>Pseudomonadota</taxon>
        <taxon>Betaproteobacteria</taxon>
        <taxon>Burkholderiales</taxon>
        <taxon>Comamonadaceae</taxon>
    </lineage>
</organism>
<feature type="domain" description="Cadherin" evidence="5">
    <location>
        <begin position="427"/>
        <end position="521"/>
    </location>
</feature>
<dbReference type="GO" id="GO:0005509">
    <property type="term" value="F:calcium ion binding"/>
    <property type="evidence" value="ECO:0007669"/>
    <property type="project" value="InterPro"/>
</dbReference>
<proteinExistence type="predicted"/>
<name>A0A368XAF9_9BURK</name>
<dbReference type="Pfam" id="PF00028">
    <property type="entry name" value="Cadherin"/>
    <property type="match status" value="7"/>
</dbReference>
<feature type="non-terminal residue" evidence="6">
    <location>
        <position position="740"/>
    </location>
</feature>
<comment type="caution">
    <text evidence="6">The sequence shown here is derived from an EMBL/GenBank/DDBJ whole genome shotgun (WGS) entry which is preliminary data.</text>
</comment>
<feature type="domain" description="Cadherin" evidence="5">
    <location>
        <begin position="7"/>
        <end position="101"/>
    </location>
</feature>
<evidence type="ECO:0000256" key="1">
    <source>
        <dbReference type="ARBA" id="ARBA00004167"/>
    </source>
</evidence>
<evidence type="ECO:0000259" key="5">
    <source>
        <dbReference type="PROSITE" id="PS50268"/>
    </source>
</evidence>
<dbReference type="PROSITE" id="PS50268">
    <property type="entry name" value="CADHERIN_2"/>
    <property type="match status" value="7"/>
</dbReference>
<accession>A0A368XAF9</accession>
<dbReference type="PANTHER" id="PTHR24028:SF328">
    <property type="entry name" value="CADHERIN-3"/>
    <property type="match status" value="1"/>
</dbReference>
<feature type="domain" description="Cadherin" evidence="5">
    <location>
        <begin position="210"/>
        <end position="311"/>
    </location>
</feature>
<evidence type="ECO:0000313" key="6">
    <source>
        <dbReference type="EMBL" id="RCW63014.1"/>
    </source>
</evidence>
<feature type="domain" description="Cadherin" evidence="5">
    <location>
        <begin position="532"/>
        <end position="626"/>
    </location>
</feature>
<protein>
    <submittedName>
        <fullName evidence="6">Cadherin domain-containing protein</fullName>
    </submittedName>
</protein>
<dbReference type="InterPro" id="IPR050174">
    <property type="entry name" value="Protocadherin/Cadherin-CA"/>
</dbReference>
<gene>
    <name evidence="6" type="ORF">DES41_1232</name>
</gene>